<evidence type="ECO:0000313" key="1">
    <source>
        <dbReference type="EMBL" id="EFO15854.1"/>
    </source>
</evidence>
<name>A0A1S0TLX2_LOALO</name>
<organism evidence="1">
    <name type="scientific">Loa loa</name>
    <name type="common">Eye worm</name>
    <name type="synonym">Filaria loa</name>
    <dbReference type="NCBI Taxonomy" id="7209"/>
    <lineage>
        <taxon>Eukaryota</taxon>
        <taxon>Metazoa</taxon>
        <taxon>Ecdysozoa</taxon>
        <taxon>Nematoda</taxon>
        <taxon>Chromadorea</taxon>
        <taxon>Rhabditida</taxon>
        <taxon>Spirurina</taxon>
        <taxon>Spiruromorpha</taxon>
        <taxon>Filarioidea</taxon>
        <taxon>Onchocercidae</taxon>
        <taxon>Loa</taxon>
    </lineage>
</organism>
<gene>
    <name evidence="1" type="ORF">LOAG_12655</name>
</gene>
<reference evidence="1" key="1">
    <citation type="submission" date="2012-04" db="EMBL/GenBank/DDBJ databases">
        <title>The Genome Sequence of Loa loa.</title>
        <authorList>
            <consortium name="The Broad Institute Genome Sequencing Platform"/>
            <consortium name="Broad Institute Genome Sequencing Center for Infectious Disease"/>
            <person name="Nutman T.B."/>
            <person name="Fink D.L."/>
            <person name="Russ C."/>
            <person name="Young S."/>
            <person name="Zeng Q."/>
            <person name="Gargeya S."/>
            <person name="Alvarado L."/>
            <person name="Berlin A."/>
            <person name="Chapman S.B."/>
            <person name="Chen Z."/>
            <person name="Freedman E."/>
            <person name="Gellesch M."/>
            <person name="Goldberg J."/>
            <person name="Griggs A."/>
            <person name="Gujja S."/>
            <person name="Heilman E.R."/>
            <person name="Heiman D."/>
            <person name="Howarth C."/>
            <person name="Mehta T."/>
            <person name="Neiman D."/>
            <person name="Pearson M."/>
            <person name="Roberts A."/>
            <person name="Saif S."/>
            <person name="Shea T."/>
            <person name="Shenoy N."/>
            <person name="Sisk P."/>
            <person name="Stolte C."/>
            <person name="Sykes S."/>
            <person name="White J."/>
            <person name="Yandava C."/>
            <person name="Haas B."/>
            <person name="Henn M.R."/>
            <person name="Nusbaum C."/>
            <person name="Birren B."/>
        </authorList>
    </citation>
    <scope>NUCLEOTIDE SEQUENCE [LARGE SCALE GENOMIC DNA]</scope>
</reference>
<proteinExistence type="predicted"/>
<dbReference type="RefSeq" id="XP_003148215.1">
    <property type="nucleotide sequence ID" value="XM_003148167.1"/>
</dbReference>
<accession>A0A1S0TLX2</accession>
<protein>
    <submittedName>
        <fullName evidence="1">Uncharacterized protein</fullName>
    </submittedName>
</protein>
<dbReference type="GeneID" id="9950120"/>
<dbReference type="InParanoid" id="A0A1S0TLX2"/>
<sequence>MGGQLRLMVPPSKNRIIATNCPPSVHPNRQAQLRREIAAIRIGCRGIGPCATFPNLFLSLSYRFGDIFTGKFSGNFTIWKRLIWDIEAALNPCCFCLINPWHLTEVTSNEGGRE</sequence>
<dbReference type="KEGG" id="loa:LOAG_12655"/>
<dbReference type="CTD" id="9950120"/>
<dbReference type="EMBL" id="JH712271">
    <property type="protein sequence ID" value="EFO15854.1"/>
    <property type="molecule type" value="Genomic_DNA"/>
</dbReference>
<dbReference type="AlphaFoldDB" id="A0A1S0TLX2"/>